<reference evidence="5" key="1">
    <citation type="submission" date="2015-10" db="EMBL/GenBank/DDBJ databases">
        <title>Extensive mobilome-driven genome diversification in gut-associated Bacteroides vulgatus mpk.</title>
        <authorList>
            <person name="Beier S."/>
            <person name="Lange A."/>
            <person name="Huson D.H."/>
            <person name="Frick J.-S."/>
            <person name="Autenrieth I.B."/>
        </authorList>
    </citation>
    <scope>NUCLEOTIDE SEQUENCE [LARGE SCALE GENOMIC DNA]</scope>
    <source>
        <strain evidence="5">mpk</strain>
    </source>
</reference>
<dbReference type="EMBL" id="CP013020">
    <property type="protein sequence ID" value="ALK86571.1"/>
    <property type="molecule type" value="Genomic_DNA"/>
</dbReference>
<evidence type="ECO:0000256" key="1">
    <source>
        <dbReference type="SAM" id="Coils"/>
    </source>
</evidence>
<keyword evidence="1" id="KW-0175">Coiled coil</keyword>
<gene>
    <name evidence="4" type="ORF">BvMPK_4019</name>
</gene>
<feature type="coiled-coil region" evidence="1">
    <location>
        <begin position="29"/>
        <end position="83"/>
    </location>
</feature>
<keyword evidence="3" id="KW-0472">Membrane</keyword>
<feature type="transmembrane region" description="Helical" evidence="3">
    <location>
        <begin position="6"/>
        <end position="25"/>
    </location>
</feature>
<accession>A0A0P0M642</accession>
<name>A0A0P0M642_PHOVU</name>
<organism evidence="4 5">
    <name type="scientific">Phocaeicola vulgatus</name>
    <name type="common">Bacteroides vulgatus</name>
    <dbReference type="NCBI Taxonomy" id="821"/>
    <lineage>
        <taxon>Bacteria</taxon>
        <taxon>Pseudomonadati</taxon>
        <taxon>Bacteroidota</taxon>
        <taxon>Bacteroidia</taxon>
        <taxon>Bacteroidales</taxon>
        <taxon>Bacteroidaceae</taxon>
        <taxon>Phocaeicola</taxon>
    </lineage>
</organism>
<sequence>MDTSVLLNWIFGGGLLAALTALVTLGPTVRKAKAEAEKAKADAETVRIDNTEHATRILIENIVEPLKKELSATRREMARLRKAIDGANDCLHRADCPVLYELRELPKTDPEFDDGENRVRRGQRKVRASGAGDGGPPGIGADVENSGS</sequence>
<keyword evidence="3" id="KW-0812">Transmembrane</keyword>
<protein>
    <submittedName>
        <fullName evidence="4">Uncharacterized protein</fullName>
    </submittedName>
</protein>
<feature type="region of interest" description="Disordered" evidence="2">
    <location>
        <begin position="107"/>
        <end position="148"/>
    </location>
</feature>
<dbReference type="Proteomes" id="UP000061587">
    <property type="component" value="Chromosome"/>
</dbReference>
<dbReference type="AlphaFoldDB" id="A0A0P0M642"/>
<evidence type="ECO:0000256" key="3">
    <source>
        <dbReference type="SAM" id="Phobius"/>
    </source>
</evidence>
<reference evidence="4 5" key="2">
    <citation type="journal article" date="2016" name="Genome Biol. Evol.">
        <title>Extensive mobilome-driven genome diversification in mouse gut-associated Bacteroides vulgatus mpk.</title>
        <authorList>
            <person name="Lange A."/>
            <person name="Beier S."/>
            <person name="Steimle A."/>
            <person name="Autenrieth I.B."/>
            <person name="Huson D.H."/>
            <person name="Frick J.S."/>
        </authorList>
    </citation>
    <scope>NUCLEOTIDE SEQUENCE [LARGE SCALE GENOMIC DNA]</scope>
    <source>
        <strain evidence="5">mpk</strain>
    </source>
</reference>
<evidence type="ECO:0000313" key="5">
    <source>
        <dbReference type="Proteomes" id="UP000061587"/>
    </source>
</evidence>
<feature type="compositionally biased region" description="Basic and acidic residues" evidence="2">
    <location>
        <begin position="107"/>
        <end position="119"/>
    </location>
</feature>
<keyword evidence="3" id="KW-1133">Transmembrane helix</keyword>
<dbReference type="PATRIC" id="fig|821.40.peg.4820"/>
<evidence type="ECO:0000313" key="4">
    <source>
        <dbReference type="EMBL" id="ALK86571.1"/>
    </source>
</evidence>
<evidence type="ECO:0000256" key="2">
    <source>
        <dbReference type="SAM" id="MobiDB-lite"/>
    </source>
</evidence>
<proteinExistence type="predicted"/>